<feature type="coiled-coil region" evidence="7">
    <location>
        <begin position="35"/>
        <end position="62"/>
    </location>
</feature>
<sequence>MEFCKGAQILEGCRTSDEVDAHVQRVRESFLETHVAVKNQLIRNLENIIDEQESRIRNMQHHIEGRTDTFTFNHKKALKGISLLSLDFGALSEENLSLKNSLINAQKEIALLKLRPNTIKKVKFSTNSPMRVDTSCQTTEGFRCPQGTEAKQIKNIAVKENGQHHEMDILICGPSREEENNNSKKRRDREMLIEFAKNIKELRTTERDLKTLVNESTLRASEEISTLESKLQKYIGLYVSNLVQRYKKEVEMRKRLHNKLVELNGNIRVLCRVRPSKITVTNSIQFGSHGSTSNSEQCTIRTDALDNTAIVVQTTSGPKRFFYDRVFSENDNQNDVFEEVSPLITSCMDGFNVCIFAYGHTGSGKTYTMEGTKDDPGINHRSILQLFQMNEERKADVECNLSLSMLEVYNEKIRDLLSATRSPLSIRIGNNGQLDIPGLNIVPVKCLEDIFQALEKGRRNRVVSSTESNDHSSRSHLVTRVYIHLRNRITNSSTSSRLNLVDLAGSERVSHSGATGLQLLEAQSINRSLSELGNVVSALRNRQCHIPFRNCQLTRLLEDCLNGESKTMMIVQISPDSENSTESISSLTFADKIGSIKTKSFTRPLTNGVSATVKPARPTRTSNFVRFSSVRGRKNQDTTTE</sequence>
<evidence type="ECO:0000259" key="8">
    <source>
        <dbReference type="PROSITE" id="PS50067"/>
    </source>
</evidence>
<organism evidence="9 10">
    <name type="scientific">Gnathostoma spinigerum</name>
    <dbReference type="NCBI Taxonomy" id="75299"/>
    <lineage>
        <taxon>Eukaryota</taxon>
        <taxon>Metazoa</taxon>
        <taxon>Ecdysozoa</taxon>
        <taxon>Nematoda</taxon>
        <taxon>Chromadorea</taxon>
        <taxon>Rhabditida</taxon>
        <taxon>Spirurina</taxon>
        <taxon>Gnathostomatomorpha</taxon>
        <taxon>Gnathostomatoidea</taxon>
        <taxon>Gnathostomatidae</taxon>
        <taxon>Gnathostoma</taxon>
    </lineage>
</organism>
<dbReference type="InterPro" id="IPR019821">
    <property type="entry name" value="Kinesin_motor_CS"/>
</dbReference>
<evidence type="ECO:0000256" key="6">
    <source>
        <dbReference type="RuleBase" id="RU000394"/>
    </source>
</evidence>
<evidence type="ECO:0000256" key="5">
    <source>
        <dbReference type="PROSITE-ProRule" id="PRU00283"/>
    </source>
</evidence>
<evidence type="ECO:0000256" key="2">
    <source>
        <dbReference type="ARBA" id="ARBA00022741"/>
    </source>
</evidence>
<feature type="domain" description="Kinesin motor" evidence="8">
    <location>
        <begin position="266"/>
        <end position="596"/>
    </location>
</feature>
<dbReference type="SMART" id="SM00129">
    <property type="entry name" value="KISc"/>
    <property type="match status" value="1"/>
</dbReference>
<evidence type="ECO:0000313" key="10">
    <source>
        <dbReference type="Proteomes" id="UP001608902"/>
    </source>
</evidence>
<dbReference type="GO" id="GO:0005874">
    <property type="term" value="C:microtubule"/>
    <property type="evidence" value="ECO:0007669"/>
    <property type="project" value="UniProtKB-KW"/>
</dbReference>
<dbReference type="InterPro" id="IPR027417">
    <property type="entry name" value="P-loop_NTPase"/>
</dbReference>
<evidence type="ECO:0000256" key="3">
    <source>
        <dbReference type="ARBA" id="ARBA00022840"/>
    </source>
</evidence>
<evidence type="ECO:0000313" key="9">
    <source>
        <dbReference type="EMBL" id="MFH4978981.1"/>
    </source>
</evidence>
<keyword evidence="4" id="KW-0206">Cytoskeleton</keyword>
<dbReference type="SUPFAM" id="SSF52540">
    <property type="entry name" value="P-loop containing nucleoside triphosphate hydrolases"/>
    <property type="match status" value="1"/>
</dbReference>
<keyword evidence="2 5" id="KW-0547">Nucleotide-binding</keyword>
<keyword evidence="5 6" id="KW-0505">Motor protein</keyword>
<keyword evidence="7" id="KW-0175">Coiled coil</keyword>
<reference evidence="9 10" key="1">
    <citation type="submission" date="2024-08" db="EMBL/GenBank/DDBJ databases">
        <title>Gnathostoma spinigerum genome.</title>
        <authorList>
            <person name="Gonzalez-Bertolin B."/>
            <person name="Monzon S."/>
            <person name="Zaballos A."/>
            <person name="Jimenez P."/>
            <person name="Dekumyoy P."/>
            <person name="Varona S."/>
            <person name="Cuesta I."/>
            <person name="Sumanam S."/>
            <person name="Adisakwattana P."/>
            <person name="Gasser R.B."/>
            <person name="Hernandez-Gonzalez A."/>
            <person name="Young N.D."/>
            <person name="Perteguer M.J."/>
        </authorList>
    </citation>
    <scope>NUCLEOTIDE SEQUENCE [LARGE SCALE GENOMIC DNA]</scope>
    <source>
        <strain evidence="9">AL3</strain>
        <tissue evidence="9">Liver</tissue>
    </source>
</reference>
<dbReference type="PROSITE" id="PS00411">
    <property type="entry name" value="KINESIN_MOTOR_1"/>
    <property type="match status" value="1"/>
</dbReference>
<keyword evidence="3 5" id="KW-0067">ATP-binding</keyword>
<feature type="binding site" evidence="5">
    <location>
        <begin position="359"/>
        <end position="366"/>
    </location>
    <ligand>
        <name>ATP</name>
        <dbReference type="ChEBI" id="CHEBI:30616"/>
    </ligand>
</feature>
<comment type="caution">
    <text evidence="9">The sequence shown here is derived from an EMBL/GenBank/DDBJ whole genome shotgun (WGS) entry which is preliminary data.</text>
</comment>
<dbReference type="EMBL" id="JBGFUD010003726">
    <property type="protein sequence ID" value="MFH4978981.1"/>
    <property type="molecule type" value="Genomic_DNA"/>
</dbReference>
<dbReference type="Gene3D" id="3.40.850.10">
    <property type="entry name" value="Kinesin motor domain"/>
    <property type="match status" value="1"/>
</dbReference>
<dbReference type="InterPro" id="IPR027640">
    <property type="entry name" value="Kinesin-like_fam"/>
</dbReference>
<keyword evidence="10" id="KW-1185">Reference proteome</keyword>
<keyword evidence="6" id="KW-0493">Microtubule</keyword>
<evidence type="ECO:0000256" key="4">
    <source>
        <dbReference type="ARBA" id="ARBA00023212"/>
    </source>
</evidence>
<keyword evidence="4" id="KW-0963">Cytoplasm</keyword>
<accession>A0ABD6EGY9</accession>
<dbReference type="PROSITE" id="PS50067">
    <property type="entry name" value="KINESIN_MOTOR_2"/>
    <property type="match status" value="1"/>
</dbReference>
<comment type="similarity">
    <text evidence="5 6">Belongs to the TRAFAC class myosin-kinesin ATPase superfamily. Kinesin family.</text>
</comment>
<dbReference type="AlphaFoldDB" id="A0ABD6EGY9"/>
<evidence type="ECO:0000256" key="7">
    <source>
        <dbReference type="SAM" id="Coils"/>
    </source>
</evidence>
<name>A0ABD6EGY9_9BILA</name>
<evidence type="ECO:0000256" key="1">
    <source>
        <dbReference type="ARBA" id="ARBA00004245"/>
    </source>
</evidence>
<dbReference type="GO" id="GO:0005524">
    <property type="term" value="F:ATP binding"/>
    <property type="evidence" value="ECO:0007669"/>
    <property type="project" value="UniProtKB-UniRule"/>
</dbReference>
<protein>
    <recommendedName>
        <fullName evidence="6">Kinesin-like protein</fullName>
    </recommendedName>
</protein>
<dbReference type="InterPro" id="IPR036961">
    <property type="entry name" value="Kinesin_motor_dom_sf"/>
</dbReference>
<dbReference type="PANTHER" id="PTHR47972">
    <property type="entry name" value="KINESIN-LIKE PROTEIN KLP-3"/>
    <property type="match status" value="1"/>
</dbReference>
<dbReference type="InterPro" id="IPR001752">
    <property type="entry name" value="Kinesin_motor_dom"/>
</dbReference>
<dbReference type="PANTHER" id="PTHR47972:SF28">
    <property type="entry name" value="KINESIN-LIKE PROTEIN KLP-3"/>
    <property type="match status" value="1"/>
</dbReference>
<dbReference type="Proteomes" id="UP001608902">
    <property type="component" value="Unassembled WGS sequence"/>
</dbReference>
<comment type="subcellular location">
    <subcellularLocation>
        <location evidence="1">Cytoplasm</location>
        <location evidence="1">Cytoskeleton</location>
    </subcellularLocation>
</comment>
<dbReference type="GO" id="GO:0003774">
    <property type="term" value="F:cytoskeletal motor activity"/>
    <property type="evidence" value="ECO:0007669"/>
    <property type="project" value="UniProtKB-UniRule"/>
</dbReference>
<dbReference type="PRINTS" id="PR00380">
    <property type="entry name" value="KINESINHEAVY"/>
</dbReference>
<dbReference type="Pfam" id="PF00225">
    <property type="entry name" value="Kinesin"/>
    <property type="match status" value="1"/>
</dbReference>
<proteinExistence type="inferred from homology"/>
<gene>
    <name evidence="9" type="ORF">AB6A40_005690</name>
</gene>